<proteinExistence type="predicted"/>
<reference evidence="1 2" key="1">
    <citation type="journal article" date="2013" name="Genome Biol. Evol.">
        <title>Genomes of Stigonematalean cyanobacteria (subsection V) and the evolution of oxygenic photosynthesis from prokaryotes to plastids.</title>
        <authorList>
            <person name="Dagan T."/>
            <person name="Roettger M."/>
            <person name="Stucken K."/>
            <person name="Landan G."/>
            <person name="Koch R."/>
            <person name="Major P."/>
            <person name="Gould S.B."/>
            <person name="Goremykin V.V."/>
            <person name="Rippka R."/>
            <person name="Tandeau de Marsac N."/>
            <person name="Gugger M."/>
            <person name="Lockhart P.J."/>
            <person name="Allen J.F."/>
            <person name="Brune I."/>
            <person name="Maus I."/>
            <person name="Puhler A."/>
            <person name="Martin W.F."/>
        </authorList>
    </citation>
    <scope>NUCLEOTIDE SEQUENCE [LARGE SCALE GENOMIC DNA]</scope>
    <source>
        <strain evidence="1 2">PCC 7110</strain>
    </source>
</reference>
<sequence length="263" mass="30641">MSLLAEDPIQVRNYITKSHSDTHKEIAEVTKGLETIFHSGCCADIPQEEMIDSLTRISQMKSEEVEDLLKKIKLINILQNHVDNAKTRLRYKLSYEVNQTLEKVETSLKKIESEFILFLPLLAIQAKVQNESRWLENLNIALLELLHLVESRFPVESLSLFKIVKEILENLASETVNNWKPSYEFQKTIIPDYAIQIGIVARAILWEINNDNRKFNIKLKTVDELFEDWEKTYSEDEVTKSLEIFEKGIDEERIKRGGRTIFS</sequence>
<gene>
    <name evidence="1" type="ORF">WA1_48000</name>
</gene>
<dbReference type="AlphaFoldDB" id="A0A139WY47"/>
<dbReference type="RefSeq" id="WP_017747435.1">
    <property type="nucleotide sequence ID" value="NZ_KQ976354.1"/>
</dbReference>
<dbReference type="Proteomes" id="UP000076925">
    <property type="component" value="Unassembled WGS sequence"/>
</dbReference>
<evidence type="ECO:0000313" key="1">
    <source>
        <dbReference type="EMBL" id="KYC37356.1"/>
    </source>
</evidence>
<evidence type="ECO:0000313" key="2">
    <source>
        <dbReference type="Proteomes" id="UP000076925"/>
    </source>
</evidence>
<dbReference type="EMBL" id="ANNX02000047">
    <property type="protein sequence ID" value="KYC37356.1"/>
    <property type="molecule type" value="Genomic_DNA"/>
</dbReference>
<name>A0A139WY47_9CYAN</name>
<organism evidence="1 2">
    <name type="scientific">Scytonema hofmannii PCC 7110</name>
    <dbReference type="NCBI Taxonomy" id="128403"/>
    <lineage>
        <taxon>Bacteria</taxon>
        <taxon>Bacillati</taxon>
        <taxon>Cyanobacteriota</taxon>
        <taxon>Cyanophyceae</taxon>
        <taxon>Nostocales</taxon>
        <taxon>Scytonemataceae</taxon>
        <taxon>Scytonema</taxon>
    </lineage>
</organism>
<keyword evidence="2" id="KW-1185">Reference proteome</keyword>
<protein>
    <submittedName>
        <fullName evidence="1">Uncharacterized protein</fullName>
    </submittedName>
</protein>
<comment type="caution">
    <text evidence="1">The sequence shown here is derived from an EMBL/GenBank/DDBJ whole genome shotgun (WGS) entry which is preliminary data.</text>
</comment>
<accession>A0A139WY47</accession>